<reference evidence="1 2" key="1">
    <citation type="journal article" date="2024" name="Ann. Entomol. Soc. Am.">
        <title>Genomic analyses of the southern and eastern yellowjacket wasps (Hymenoptera: Vespidae) reveal evolutionary signatures of social life.</title>
        <authorList>
            <person name="Catto M.A."/>
            <person name="Caine P.B."/>
            <person name="Orr S.E."/>
            <person name="Hunt B.G."/>
            <person name="Goodisman M.A.D."/>
        </authorList>
    </citation>
    <scope>NUCLEOTIDE SEQUENCE [LARGE SCALE GENOMIC DNA]</scope>
    <source>
        <strain evidence="1">233</strain>
        <tissue evidence="1">Head and thorax</tissue>
    </source>
</reference>
<organism evidence="1 2">
    <name type="scientific">Vespula squamosa</name>
    <name type="common">Southern yellow jacket</name>
    <name type="synonym">Wasp</name>
    <dbReference type="NCBI Taxonomy" id="30214"/>
    <lineage>
        <taxon>Eukaryota</taxon>
        <taxon>Metazoa</taxon>
        <taxon>Ecdysozoa</taxon>
        <taxon>Arthropoda</taxon>
        <taxon>Hexapoda</taxon>
        <taxon>Insecta</taxon>
        <taxon>Pterygota</taxon>
        <taxon>Neoptera</taxon>
        <taxon>Endopterygota</taxon>
        <taxon>Hymenoptera</taxon>
        <taxon>Apocrita</taxon>
        <taxon>Aculeata</taxon>
        <taxon>Vespoidea</taxon>
        <taxon>Vespidae</taxon>
        <taxon>Vespinae</taxon>
        <taxon>Vespula</taxon>
    </lineage>
</organism>
<comment type="caution">
    <text evidence="1">The sequence shown here is derived from an EMBL/GenBank/DDBJ whole genome shotgun (WGS) entry which is preliminary data.</text>
</comment>
<protein>
    <submittedName>
        <fullName evidence="1">Uncharacterized protein</fullName>
    </submittedName>
</protein>
<gene>
    <name evidence="1" type="ORF">V1478_007416</name>
</gene>
<dbReference type="AlphaFoldDB" id="A0ABD2B318"/>
<evidence type="ECO:0000313" key="2">
    <source>
        <dbReference type="Proteomes" id="UP001607302"/>
    </source>
</evidence>
<accession>A0ABD2B318</accession>
<dbReference type="EMBL" id="JAUDFV010000133">
    <property type="protein sequence ID" value="KAL2727138.1"/>
    <property type="molecule type" value="Genomic_DNA"/>
</dbReference>
<dbReference type="Proteomes" id="UP001607302">
    <property type="component" value="Unassembled WGS sequence"/>
</dbReference>
<sequence length="44" mass="5199">MLKCISGRWRAQKWIPVNISKVRCRTLGWDVPFTSCVFLSSWEL</sequence>
<keyword evidence="2" id="KW-1185">Reference proteome</keyword>
<name>A0ABD2B318_VESSQ</name>
<evidence type="ECO:0000313" key="1">
    <source>
        <dbReference type="EMBL" id="KAL2727138.1"/>
    </source>
</evidence>
<proteinExistence type="predicted"/>